<evidence type="ECO:0000259" key="2">
    <source>
        <dbReference type="Pfam" id="PF07811"/>
    </source>
</evidence>
<keyword evidence="4" id="KW-1185">Reference proteome</keyword>
<protein>
    <submittedName>
        <fullName evidence="3">Pilus assembly protein</fullName>
    </submittedName>
</protein>
<dbReference type="InterPro" id="IPR012495">
    <property type="entry name" value="TadE-like_dom"/>
</dbReference>
<sequence length="147" mass="15194">MNRRGRGAAVRRAERGSAAIEAVIGITAFVALGSMIIAGGRIAITQQAVEAAAAEAARSASISRDAGTAAVVARDRGLASLENQEVPCLPVPTVVVEVPVVPLGVSANARATVTCRVDLSDVAIPNFPGSMTIERTMESPIDAYRQR</sequence>
<name>A0ABN2N4A7_9MICO</name>
<reference evidence="3 4" key="1">
    <citation type="journal article" date="2019" name="Int. J. Syst. Evol. Microbiol.">
        <title>The Global Catalogue of Microorganisms (GCM) 10K type strain sequencing project: providing services to taxonomists for standard genome sequencing and annotation.</title>
        <authorList>
            <consortium name="The Broad Institute Genomics Platform"/>
            <consortium name="The Broad Institute Genome Sequencing Center for Infectious Disease"/>
            <person name="Wu L."/>
            <person name="Ma J."/>
        </authorList>
    </citation>
    <scope>NUCLEOTIDE SEQUENCE [LARGE SCALE GENOMIC DNA]</scope>
    <source>
        <strain evidence="3 4">JCM 14326</strain>
    </source>
</reference>
<comment type="caution">
    <text evidence="3">The sequence shown here is derived from an EMBL/GenBank/DDBJ whole genome shotgun (WGS) entry which is preliminary data.</text>
</comment>
<dbReference type="Proteomes" id="UP001501094">
    <property type="component" value="Unassembled WGS sequence"/>
</dbReference>
<evidence type="ECO:0000313" key="4">
    <source>
        <dbReference type="Proteomes" id="UP001501094"/>
    </source>
</evidence>
<organism evidence="3 4">
    <name type="scientific">Myceligenerans crystallogenes</name>
    <dbReference type="NCBI Taxonomy" id="316335"/>
    <lineage>
        <taxon>Bacteria</taxon>
        <taxon>Bacillati</taxon>
        <taxon>Actinomycetota</taxon>
        <taxon>Actinomycetes</taxon>
        <taxon>Micrococcales</taxon>
        <taxon>Promicromonosporaceae</taxon>
        <taxon>Myceligenerans</taxon>
    </lineage>
</organism>
<accession>A0ABN2N4A7</accession>
<dbReference type="Pfam" id="PF07811">
    <property type="entry name" value="TadE"/>
    <property type="match status" value="1"/>
</dbReference>
<gene>
    <name evidence="3" type="ORF">GCM10009751_05690</name>
</gene>
<evidence type="ECO:0000256" key="1">
    <source>
        <dbReference type="SAM" id="Phobius"/>
    </source>
</evidence>
<dbReference type="EMBL" id="BAAANL010000001">
    <property type="protein sequence ID" value="GAA1852003.1"/>
    <property type="molecule type" value="Genomic_DNA"/>
</dbReference>
<feature type="transmembrane region" description="Helical" evidence="1">
    <location>
        <begin position="20"/>
        <end position="40"/>
    </location>
</feature>
<evidence type="ECO:0000313" key="3">
    <source>
        <dbReference type="EMBL" id="GAA1852003.1"/>
    </source>
</evidence>
<feature type="domain" description="TadE-like" evidence="2">
    <location>
        <begin position="16"/>
        <end position="58"/>
    </location>
</feature>
<keyword evidence="1" id="KW-0812">Transmembrane</keyword>
<dbReference type="RefSeq" id="WP_344099302.1">
    <property type="nucleotide sequence ID" value="NZ_BAAANL010000001.1"/>
</dbReference>
<keyword evidence="1" id="KW-0472">Membrane</keyword>
<keyword evidence="1" id="KW-1133">Transmembrane helix</keyword>
<proteinExistence type="predicted"/>